<dbReference type="NCBIfam" id="TIGR01007">
    <property type="entry name" value="eps_fam"/>
    <property type="match status" value="1"/>
</dbReference>
<proteinExistence type="inferred from homology"/>
<dbReference type="GO" id="GO:0004715">
    <property type="term" value="F:non-membrane spanning protein tyrosine kinase activity"/>
    <property type="evidence" value="ECO:0007669"/>
    <property type="project" value="UniProtKB-EC"/>
</dbReference>
<dbReference type="eggNOG" id="COG0489">
    <property type="taxonomic scope" value="Bacteria"/>
</dbReference>
<sequence length="348" mass="38531">MSKIEQALKKFQEESKREAEQPPAPAPTPEKHSHAALPGQNTPDKKTNRQKGNIISAIEKSKNDNKAILDYMSQLDVQGGSVSKEDAVSLTEETDCREQNKKKPFLSTTIDTFNVNEHIVSYYCAIDKPTWKGPVMVHFKRLQLSLSNMQKNDDCKVILFTSSTQNEGKSTISINIAISLCSDQKSRVAFIDCDFRKPSLIRMLGLAPGKGLADYLAGEAGTDEITFDGLVPGLTLIPAGNKQTKVFELLGSDRMKEFFTYLKKHFDYVIVDTPPVLAFPDTAILAPLVDGVVFVINCRKAKKPVVKRAVETLNNCKIMGFVMNKNASAAVDYYGYTSGYAYYDCGSE</sequence>
<keyword evidence="3" id="KW-0808">Transferase</keyword>
<keyword evidence="6" id="KW-0067">ATP-binding</keyword>
<gene>
    <name evidence="11" type="ORF">SCABRO_02686</name>
</gene>
<comment type="similarity">
    <text evidence="1">Belongs to the CpsD/CapB family.</text>
</comment>
<evidence type="ECO:0000256" key="3">
    <source>
        <dbReference type="ARBA" id="ARBA00022679"/>
    </source>
</evidence>
<dbReference type="SUPFAM" id="SSF52540">
    <property type="entry name" value="P-loop containing nucleoside triphosphate hydrolases"/>
    <property type="match status" value="1"/>
</dbReference>
<keyword evidence="4" id="KW-0547">Nucleotide-binding</keyword>
<dbReference type="InterPro" id="IPR005702">
    <property type="entry name" value="Wzc-like_C"/>
</dbReference>
<evidence type="ECO:0000256" key="2">
    <source>
        <dbReference type="ARBA" id="ARBA00011903"/>
    </source>
</evidence>
<evidence type="ECO:0000256" key="8">
    <source>
        <dbReference type="ARBA" id="ARBA00051245"/>
    </source>
</evidence>
<dbReference type="InterPro" id="IPR027417">
    <property type="entry name" value="P-loop_NTPase"/>
</dbReference>
<organism evidence="11 12">
    <name type="scientific">Candidatus Scalindua brodae</name>
    <dbReference type="NCBI Taxonomy" id="237368"/>
    <lineage>
        <taxon>Bacteria</taxon>
        <taxon>Pseudomonadati</taxon>
        <taxon>Planctomycetota</taxon>
        <taxon>Candidatus Brocadiia</taxon>
        <taxon>Candidatus Brocadiales</taxon>
        <taxon>Candidatus Scalinduaceae</taxon>
        <taxon>Candidatus Scalindua</taxon>
    </lineage>
</organism>
<dbReference type="PANTHER" id="PTHR32309:SF13">
    <property type="entry name" value="FERRIC ENTEROBACTIN TRANSPORT PROTEIN FEPE"/>
    <property type="match status" value="1"/>
</dbReference>
<feature type="domain" description="AAA" evidence="10">
    <location>
        <begin position="166"/>
        <end position="302"/>
    </location>
</feature>
<dbReference type="CDD" id="cd05387">
    <property type="entry name" value="BY-kinase"/>
    <property type="match status" value="1"/>
</dbReference>
<dbReference type="EC" id="2.7.10.2" evidence="2"/>
<dbReference type="EMBL" id="JRYO01000190">
    <property type="protein sequence ID" value="KHE91577.1"/>
    <property type="molecule type" value="Genomic_DNA"/>
</dbReference>
<name>A0A0B0EEM6_9BACT</name>
<evidence type="ECO:0000256" key="9">
    <source>
        <dbReference type="SAM" id="MobiDB-lite"/>
    </source>
</evidence>
<keyword evidence="5" id="KW-0418">Kinase</keyword>
<feature type="region of interest" description="Disordered" evidence="9">
    <location>
        <begin position="1"/>
        <end position="51"/>
    </location>
</feature>
<comment type="catalytic activity">
    <reaction evidence="8">
        <text>L-tyrosyl-[protein] + ATP = O-phospho-L-tyrosyl-[protein] + ADP + H(+)</text>
        <dbReference type="Rhea" id="RHEA:10596"/>
        <dbReference type="Rhea" id="RHEA-COMP:10136"/>
        <dbReference type="Rhea" id="RHEA-COMP:20101"/>
        <dbReference type="ChEBI" id="CHEBI:15378"/>
        <dbReference type="ChEBI" id="CHEBI:30616"/>
        <dbReference type="ChEBI" id="CHEBI:46858"/>
        <dbReference type="ChEBI" id="CHEBI:61978"/>
        <dbReference type="ChEBI" id="CHEBI:456216"/>
        <dbReference type="EC" id="2.7.10.2"/>
    </reaction>
</comment>
<evidence type="ECO:0000256" key="5">
    <source>
        <dbReference type="ARBA" id="ARBA00022777"/>
    </source>
</evidence>
<dbReference type="Pfam" id="PF13614">
    <property type="entry name" value="AAA_31"/>
    <property type="match status" value="1"/>
</dbReference>
<evidence type="ECO:0000256" key="4">
    <source>
        <dbReference type="ARBA" id="ARBA00022741"/>
    </source>
</evidence>
<evidence type="ECO:0000256" key="1">
    <source>
        <dbReference type="ARBA" id="ARBA00007316"/>
    </source>
</evidence>
<dbReference type="Proteomes" id="UP000030652">
    <property type="component" value="Unassembled WGS sequence"/>
</dbReference>
<dbReference type="GO" id="GO:0005524">
    <property type="term" value="F:ATP binding"/>
    <property type="evidence" value="ECO:0007669"/>
    <property type="project" value="UniProtKB-KW"/>
</dbReference>
<dbReference type="InterPro" id="IPR050445">
    <property type="entry name" value="Bact_polysacc_biosynth/exp"/>
</dbReference>
<keyword evidence="7" id="KW-0829">Tyrosine-protein kinase</keyword>
<dbReference type="Gene3D" id="3.40.50.300">
    <property type="entry name" value="P-loop containing nucleotide triphosphate hydrolases"/>
    <property type="match status" value="1"/>
</dbReference>
<protein>
    <recommendedName>
        <fullName evidence="2">non-specific protein-tyrosine kinase</fullName>
        <ecNumber evidence="2">2.7.10.2</ecNumber>
    </recommendedName>
</protein>
<dbReference type="PANTHER" id="PTHR32309">
    <property type="entry name" value="TYROSINE-PROTEIN KINASE"/>
    <property type="match status" value="1"/>
</dbReference>
<dbReference type="InterPro" id="IPR025669">
    <property type="entry name" value="AAA_dom"/>
</dbReference>
<comment type="caution">
    <text evidence="11">The sequence shown here is derived from an EMBL/GenBank/DDBJ whole genome shotgun (WGS) entry which is preliminary data.</text>
</comment>
<dbReference type="GO" id="GO:0005886">
    <property type="term" value="C:plasma membrane"/>
    <property type="evidence" value="ECO:0007669"/>
    <property type="project" value="TreeGrafter"/>
</dbReference>
<evidence type="ECO:0000256" key="6">
    <source>
        <dbReference type="ARBA" id="ARBA00022840"/>
    </source>
</evidence>
<evidence type="ECO:0000313" key="11">
    <source>
        <dbReference type="EMBL" id="KHE91577.1"/>
    </source>
</evidence>
<evidence type="ECO:0000259" key="10">
    <source>
        <dbReference type="Pfam" id="PF13614"/>
    </source>
</evidence>
<evidence type="ECO:0000313" key="12">
    <source>
        <dbReference type="Proteomes" id="UP000030652"/>
    </source>
</evidence>
<accession>A0A0B0EEM6</accession>
<feature type="compositionally biased region" description="Basic and acidic residues" evidence="9">
    <location>
        <begin position="1"/>
        <end position="20"/>
    </location>
</feature>
<evidence type="ECO:0000256" key="7">
    <source>
        <dbReference type="ARBA" id="ARBA00023137"/>
    </source>
</evidence>
<dbReference type="AlphaFoldDB" id="A0A0B0EEM6"/>
<reference evidence="11 12" key="1">
    <citation type="submission" date="2014-10" db="EMBL/GenBank/DDBJ databases">
        <title>Draft genome of anammox bacterium scalindua brodae, obtained using differential coverage binning of sequence data from two enrichment reactors.</title>
        <authorList>
            <person name="Speth D.R."/>
            <person name="Russ L."/>
            <person name="Kartal B."/>
            <person name="Op den Camp H.J."/>
            <person name="Dutilh B.E."/>
            <person name="Jetten M.S."/>
        </authorList>
    </citation>
    <scope>NUCLEOTIDE SEQUENCE [LARGE SCALE GENOMIC DNA]</scope>
    <source>
        <strain evidence="11">RU1</strain>
    </source>
</reference>